<evidence type="ECO:0000256" key="1">
    <source>
        <dbReference type="ARBA" id="ARBA00006407"/>
    </source>
</evidence>
<sequence length="355" mass="39486">MNSSTLCTRCLRTFRHSVGTGSRANSYRSFSSAVQRYEQAADLPGQRATTGRPLKRTNATSSIPSRAAATATTHGITTKPEPSATEPITQSSSPYASSQNNVGDMPSAEEVSQMQKQIQRGMQPDSIVTRLAKGLRKTAKSTTDTYVIYGETERIFKVCAKQADYTIPEDQRTSILTGKGPPKAADGADLGQPVGPSWWYDTLGLEPTFATWSQVTYLHMYIITLRFRDLETPAASRDYQRYLNEHFSHAAEDKMVLLHNMSARSIRNKYLKDLFLQWRGCLTAYDEGLVKGDAVLAGAIWRNVFRGDENVDWEKVAQVVSFLRNATRTFGNQDLYDIVHQADGPKGLWAQTHAS</sequence>
<protein>
    <recommendedName>
        <fullName evidence="3">Ubiquinol-cytochrome c chaperone domain-containing protein</fullName>
    </recommendedName>
</protein>
<dbReference type="EMBL" id="JAVRRD010000005">
    <property type="protein sequence ID" value="KAK5058956.1"/>
    <property type="molecule type" value="Genomic_DNA"/>
</dbReference>
<reference evidence="4 5" key="1">
    <citation type="submission" date="2023-08" db="EMBL/GenBank/DDBJ databases">
        <title>Black Yeasts Isolated from many extreme environments.</title>
        <authorList>
            <person name="Coleine C."/>
            <person name="Stajich J.E."/>
            <person name="Selbmann L."/>
        </authorList>
    </citation>
    <scope>NUCLEOTIDE SEQUENCE [LARGE SCALE GENOMIC DNA]</scope>
    <source>
        <strain evidence="4 5">CCFEE 5792</strain>
    </source>
</reference>
<dbReference type="GeneID" id="89979374"/>
<dbReference type="AlphaFoldDB" id="A0AAV9NIX4"/>
<dbReference type="Proteomes" id="UP001358417">
    <property type="component" value="Unassembled WGS sequence"/>
</dbReference>
<comment type="similarity">
    <text evidence="1">Belongs to the CBP3 family.</text>
</comment>
<gene>
    <name evidence="4" type="ORF">LTR84_011220</name>
</gene>
<dbReference type="GO" id="GO:0005739">
    <property type="term" value="C:mitochondrion"/>
    <property type="evidence" value="ECO:0007669"/>
    <property type="project" value="TreeGrafter"/>
</dbReference>
<feature type="compositionally biased region" description="Polar residues" evidence="2">
    <location>
        <begin position="110"/>
        <end position="120"/>
    </location>
</feature>
<organism evidence="4 5">
    <name type="scientific">Exophiala bonariae</name>
    <dbReference type="NCBI Taxonomy" id="1690606"/>
    <lineage>
        <taxon>Eukaryota</taxon>
        <taxon>Fungi</taxon>
        <taxon>Dikarya</taxon>
        <taxon>Ascomycota</taxon>
        <taxon>Pezizomycotina</taxon>
        <taxon>Eurotiomycetes</taxon>
        <taxon>Chaetothyriomycetidae</taxon>
        <taxon>Chaetothyriales</taxon>
        <taxon>Herpotrichiellaceae</taxon>
        <taxon>Exophiala</taxon>
    </lineage>
</organism>
<dbReference type="RefSeq" id="XP_064709479.1">
    <property type="nucleotide sequence ID" value="XM_064854753.1"/>
</dbReference>
<accession>A0AAV9NIX4</accession>
<dbReference type="PANTHER" id="PTHR12184:SF1">
    <property type="entry name" value="UBIQUINOL-CYTOCHROME-C REDUCTASE COMPLEX ASSEMBLY FACTOR 1"/>
    <property type="match status" value="1"/>
</dbReference>
<evidence type="ECO:0000313" key="4">
    <source>
        <dbReference type="EMBL" id="KAK5058956.1"/>
    </source>
</evidence>
<dbReference type="GO" id="GO:0034551">
    <property type="term" value="P:mitochondrial respiratory chain complex III assembly"/>
    <property type="evidence" value="ECO:0007669"/>
    <property type="project" value="TreeGrafter"/>
</dbReference>
<comment type="caution">
    <text evidence="4">The sequence shown here is derived from an EMBL/GenBank/DDBJ whole genome shotgun (WGS) entry which is preliminary data.</text>
</comment>
<dbReference type="InterPro" id="IPR007129">
    <property type="entry name" value="Ubiqinol_cyt_c_chaperone_CPB3"/>
</dbReference>
<dbReference type="Pfam" id="PF03981">
    <property type="entry name" value="Ubiq_cyt_C_chap"/>
    <property type="match status" value="1"/>
</dbReference>
<evidence type="ECO:0000313" key="5">
    <source>
        <dbReference type="Proteomes" id="UP001358417"/>
    </source>
</evidence>
<dbReference type="PANTHER" id="PTHR12184">
    <property type="entry name" value="UBIQUINOL-CYTOCHROME C REDUCTASE COMPLEX ASSEMBLY FACTOR 1 FAMILY MEMBER"/>
    <property type="match status" value="1"/>
</dbReference>
<name>A0AAV9NIX4_9EURO</name>
<evidence type="ECO:0000256" key="2">
    <source>
        <dbReference type="SAM" id="MobiDB-lite"/>
    </source>
</evidence>
<feature type="domain" description="Ubiquinol-cytochrome c chaperone" evidence="3">
    <location>
        <begin position="202"/>
        <end position="339"/>
    </location>
</feature>
<keyword evidence="5" id="KW-1185">Reference proteome</keyword>
<evidence type="ECO:0000259" key="3">
    <source>
        <dbReference type="Pfam" id="PF03981"/>
    </source>
</evidence>
<feature type="compositionally biased region" description="Polar residues" evidence="2">
    <location>
        <begin position="86"/>
        <end position="102"/>
    </location>
</feature>
<feature type="region of interest" description="Disordered" evidence="2">
    <location>
        <begin position="38"/>
        <end position="121"/>
    </location>
</feature>
<proteinExistence type="inferred from homology"/>
<dbReference type="InterPro" id="IPR021150">
    <property type="entry name" value="Ubiq_cyt_c_chap"/>
</dbReference>